<keyword evidence="8" id="KW-0234">DNA repair</keyword>
<evidence type="ECO:0000256" key="9">
    <source>
        <dbReference type="ARBA" id="ARBA00023242"/>
    </source>
</evidence>
<evidence type="ECO:0000313" key="11">
    <source>
        <dbReference type="EMBL" id="KAJ1108135.1"/>
    </source>
</evidence>
<evidence type="ECO:0000313" key="12">
    <source>
        <dbReference type="Proteomes" id="UP001066276"/>
    </source>
</evidence>
<keyword evidence="5" id="KW-0067">ATP-binding</keyword>
<evidence type="ECO:0000256" key="2">
    <source>
        <dbReference type="ARBA" id="ARBA00007095"/>
    </source>
</evidence>
<comment type="subcellular location">
    <subcellularLocation>
        <location evidence="1">Nucleus</location>
    </subcellularLocation>
</comment>
<dbReference type="PANTHER" id="PTHR46487">
    <property type="entry name" value="DNA REPAIR PROTEIN XRCC3"/>
    <property type="match status" value="1"/>
</dbReference>
<dbReference type="GO" id="GO:0000722">
    <property type="term" value="P:telomere maintenance via recombination"/>
    <property type="evidence" value="ECO:0007669"/>
    <property type="project" value="TreeGrafter"/>
</dbReference>
<feature type="domain" description="RecA family profile 1" evidence="10">
    <location>
        <begin position="173"/>
        <end position="354"/>
    </location>
</feature>
<evidence type="ECO:0000256" key="1">
    <source>
        <dbReference type="ARBA" id="ARBA00004123"/>
    </source>
</evidence>
<gene>
    <name evidence="11" type="ORF">NDU88_005517</name>
</gene>
<evidence type="ECO:0000256" key="8">
    <source>
        <dbReference type="ARBA" id="ARBA00023204"/>
    </source>
</evidence>
<accession>A0AAV7MWK6</accession>
<dbReference type="InterPro" id="IPR027417">
    <property type="entry name" value="P-loop_NTPase"/>
</dbReference>
<reference evidence="11" key="1">
    <citation type="journal article" date="2022" name="bioRxiv">
        <title>Sequencing and chromosome-scale assembly of the giantPleurodeles waltlgenome.</title>
        <authorList>
            <person name="Brown T."/>
            <person name="Elewa A."/>
            <person name="Iarovenko S."/>
            <person name="Subramanian E."/>
            <person name="Araus A.J."/>
            <person name="Petzold A."/>
            <person name="Susuki M."/>
            <person name="Suzuki K.-i.T."/>
            <person name="Hayashi T."/>
            <person name="Toyoda A."/>
            <person name="Oliveira C."/>
            <person name="Osipova E."/>
            <person name="Leigh N.D."/>
            <person name="Simon A."/>
            <person name="Yun M.H."/>
        </authorList>
    </citation>
    <scope>NUCLEOTIDE SEQUENCE</scope>
    <source>
        <strain evidence="11">20211129_DDA</strain>
        <tissue evidence="11">Liver</tissue>
    </source>
</reference>
<dbReference type="GO" id="GO:0005524">
    <property type="term" value="F:ATP binding"/>
    <property type="evidence" value="ECO:0007669"/>
    <property type="project" value="UniProtKB-KW"/>
</dbReference>
<evidence type="ECO:0000259" key="10">
    <source>
        <dbReference type="PROSITE" id="PS50162"/>
    </source>
</evidence>
<evidence type="ECO:0000256" key="5">
    <source>
        <dbReference type="ARBA" id="ARBA00022840"/>
    </source>
</evidence>
<dbReference type="InterPro" id="IPR013632">
    <property type="entry name" value="Rad51_C"/>
</dbReference>
<keyword evidence="7" id="KW-0233">DNA recombination</keyword>
<comment type="caution">
    <text evidence="11">The sequence shown here is derived from an EMBL/GenBank/DDBJ whole genome shotgun (WGS) entry which is preliminary data.</text>
</comment>
<proteinExistence type="inferred from homology"/>
<dbReference type="PANTHER" id="PTHR46487:SF1">
    <property type="entry name" value="DNA REPAIR PROTEIN XRCC3"/>
    <property type="match status" value="1"/>
</dbReference>
<dbReference type="PROSITE" id="PS50162">
    <property type="entry name" value="RECA_2"/>
    <property type="match status" value="1"/>
</dbReference>
<comment type="similarity">
    <text evidence="2">Belongs to the RecA family. RAD51 subfamily.</text>
</comment>
<dbReference type="InterPro" id="IPR047348">
    <property type="entry name" value="XRCC3-like_C"/>
</dbReference>
<dbReference type="Proteomes" id="UP001066276">
    <property type="component" value="Chromosome 9"/>
</dbReference>
<protein>
    <recommendedName>
        <fullName evidence="10">RecA family profile 1 domain-containing protein</fullName>
    </recommendedName>
</protein>
<dbReference type="GO" id="GO:0045003">
    <property type="term" value="P:double-strand break repair via synthesis-dependent strand annealing"/>
    <property type="evidence" value="ECO:0007669"/>
    <property type="project" value="TreeGrafter"/>
</dbReference>
<dbReference type="InterPro" id="IPR058766">
    <property type="entry name" value="HHH_XRCC3_RAD51B"/>
</dbReference>
<dbReference type="SUPFAM" id="SSF52540">
    <property type="entry name" value="P-loop containing nucleoside triphosphate hydrolases"/>
    <property type="match status" value="1"/>
</dbReference>
<dbReference type="Gene3D" id="3.40.50.300">
    <property type="entry name" value="P-loop containing nucleotide triphosphate hydrolases"/>
    <property type="match status" value="1"/>
</dbReference>
<dbReference type="InterPro" id="IPR020588">
    <property type="entry name" value="RecA_ATP-bd"/>
</dbReference>
<keyword evidence="9" id="KW-0539">Nucleus</keyword>
<organism evidence="11 12">
    <name type="scientific">Pleurodeles waltl</name>
    <name type="common">Iberian ribbed newt</name>
    <dbReference type="NCBI Taxonomy" id="8319"/>
    <lineage>
        <taxon>Eukaryota</taxon>
        <taxon>Metazoa</taxon>
        <taxon>Chordata</taxon>
        <taxon>Craniata</taxon>
        <taxon>Vertebrata</taxon>
        <taxon>Euteleostomi</taxon>
        <taxon>Amphibia</taxon>
        <taxon>Batrachia</taxon>
        <taxon>Caudata</taxon>
        <taxon>Salamandroidea</taxon>
        <taxon>Salamandridae</taxon>
        <taxon>Pleurodelinae</taxon>
        <taxon>Pleurodeles</taxon>
    </lineage>
</organism>
<dbReference type="GO" id="GO:0005657">
    <property type="term" value="C:replication fork"/>
    <property type="evidence" value="ECO:0007669"/>
    <property type="project" value="TreeGrafter"/>
</dbReference>
<evidence type="ECO:0000256" key="7">
    <source>
        <dbReference type="ARBA" id="ARBA00023172"/>
    </source>
</evidence>
<dbReference type="GO" id="GO:0090656">
    <property type="term" value="P:t-circle formation"/>
    <property type="evidence" value="ECO:0007669"/>
    <property type="project" value="TreeGrafter"/>
</dbReference>
<keyword evidence="4" id="KW-0227">DNA damage</keyword>
<dbReference type="GO" id="GO:0071140">
    <property type="term" value="P:resolution of mitotic recombination intermediates"/>
    <property type="evidence" value="ECO:0007669"/>
    <property type="project" value="TreeGrafter"/>
</dbReference>
<evidence type="ECO:0000256" key="4">
    <source>
        <dbReference type="ARBA" id="ARBA00022763"/>
    </source>
</evidence>
<dbReference type="GO" id="GO:0140664">
    <property type="term" value="F:ATP-dependent DNA damage sensor activity"/>
    <property type="evidence" value="ECO:0007669"/>
    <property type="project" value="InterPro"/>
</dbReference>
<dbReference type="CDD" id="cd19491">
    <property type="entry name" value="XRCC3"/>
    <property type="match status" value="1"/>
</dbReference>
<keyword evidence="6" id="KW-0238">DNA-binding</keyword>
<name>A0AAV7MWK6_PLEWA</name>
<sequence>MGEDPGSLIWQGGTPCCGLGCVGGGARAILRGPPRERRRKNMLGAPLWYLEGDYIRRDSAVLEDCRRLGSSSTEPPRPYGARPRFPRGCRLRHALDRIGSRIVLYSMIAAVKKARIKSAKDILKFSGPDLQRLTKLSNVDVQHLLVAVSAALQKPNVLTVFQMYHEKACFVAQHRRLSLGCSVLDSLLRGGLPVTGITELGGESAAGKTQIAIQLCLSVQYPCRYGGLEAGAVYICTEDVFPNKRLQQLIGLQHKLRTDVPLEVIKQRKFGDNIFIEHAADIETLNDCIAQRVPILLLRGLVRLIIIDSIAALFRCEFAAKDSVVKAKHLQTLGAQLHTLSSRFLAPVFCINQVTDAVDNMSAGQSHVGILNKKVSPALGITWSNQLLMRLMVARTRSSEPDECAGEASQSCSGVVRTLEVVFAPHLPQSFCCYTINMEGVKGVEDKVGMS</sequence>
<dbReference type="GO" id="GO:0000400">
    <property type="term" value="F:four-way junction DNA binding"/>
    <property type="evidence" value="ECO:0007669"/>
    <property type="project" value="TreeGrafter"/>
</dbReference>
<dbReference type="EMBL" id="JANPWB010000013">
    <property type="protein sequence ID" value="KAJ1108135.1"/>
    <property type="molecule type" value="Genomic_DNA"/>
</dbReference>
<dbReference type="Pfam" id="PF08423">
    <property type="entry name" value="Rad51"/>
    <property type="match status" value="1"/>
</dbReference>
<dbReference type="GO" id="GO:0033065">
    <property type="term" value="C:Rad51C-XRCC3 complex"/>
    <property type="evidence" value="ECO:0007669"/>
    <property type="project" value="TreeGrafter"/>
</dbReference>
<dbReference type="Pfam" id="PF26169">
    <property type="entry name" value="HHH_XRCC3_RpoA"/>
    <property type="match status" value="1"/>
</dbReference>
<dbReference type="AlphaFoldDB" id="A0AAV7MWK6"/>
<keyword evidence="12" id="KW-1185">Reference proteome</keyword>
<keyword evidence="3" id="KW-0547">Nucleotide-binding</keyword>
<evidence type="ECO:0000256" key="6">
    <source>
        <dbReference type="ARBA" id="ARBA00023125"/>
    </source>
</evidence>
<evidence type="ECO:0000256" key="3">
    <source>
        <dbReference type="ARBA" id="ARBA00022741"/>
    </source>
</evidence>